<evidence type="ECO:0000256" key="1">
    <source>
        <dbReference type="SAM" id="Coils"/>
    </source>
</evidence>
<feature type="coiled-coil region" evidence="1">
    <location>
        <begin position="238"/>
        <end position="384"/>
    </location>
</feature>
<comment type="caution">
    <text evidence="2">The sequence shown here is derived from an EMBL/GenBank/DDBJ whole genome shotgun (WGS) entry which is preliminary data.</text>
</comment>
<name>A0A8S1MGU9_PARPR</name>
<dbReference type="AlphaFoldDB" id="A0A8S1MGU9"/>
<reference evidence="2" key="1">
    <citation type="submission" date="2021-01" db="EMBL/GenBank/DDBJ databases">
        <authorList>
            <consortium name="Genoscope - CEA"/>
            <person name="William W."/>
        </authorList>
    </citation>
    <scope>NUCLEOTIDE SEQUENCE</scope>
</reference>
<dbReference type="Proteomes" id="UP000688137">
    <property type="component" value="Unassembled WGS sequence"/>
</dbReference>
<keyword evidence="1" id="KW-0175">Coiled coil</keyword>
<sequence length="481" mass="56930">MQNIVQSGSDEETEFIFDSNTIQLNESKSQISKANDEIKQLNDQNKELATQLNKQNELLDLKHKQNQQLQIEVTKLKELVDDRELKLLQSMKEKQSIQNELINLHDILDQTTQRNDQLNSEVFALRLTMEQLQQTTTMCKEDTNQALQRELRLKENVEVQSKVIKQLEEKINKISNELNQKQAQYKIDIQNRDNIIQDLKRQYDLQLQQNTEIISELIEFKNQNLQNSVMSKDYKPELTKMTKDIEEYKNQIKGQTHQISMQNEKILQLQNLLTKSEQSIANLFAELQQTKLKLKEKEQEYQNKLGENMQIIEKLNTQITQLTNQLQLFKQQDHKINLVRSISQPSDEKLIKDLQQKNDQIAMLQNENNQLVKLIETLKSQKSDNQGNEAHKIRQLESELKNLQSFIYESPLVVLFNLLEDRLSKQQQKSFENKKKIQEFWSNQLKQWVEGFEELRKAFGGLKIQFKYELKYPMPAQQQNE</sequence>
<dbReference type="EMBL" id="CAJJDM010000058">
    <property type="protein sequence ID" value="CAD8076755.1"/>
    <property type="molecule type" value="Genomic_DNA"/>
</dbReference>
<dbReference type="OMA" id="ATMCKED"/>
<keyword evidence="3" id="KW-1185">Reference proteome</keyword>
<feature type="coiled-coil region" evidence="1">
    <location>
        <begin position="24"/>
        <end position="184"/>
    </location>
</feature>
<organism evidence="2 3">
    <name type="scientific">Paramecium primaurelia</name>
    <dbReference type="NCBI Taxonomy" id="5886"/>
    <lineage>
        <taxon>Eukaryota</taxon>
        <taxon>Sar</taxon>
        <taxon>Alveolata</taxon>
        <taxon>Ciliophora</taxon>
        <taxon>Intramacronucleata</taxon>
        <taxon>Oligohymenophorea</taxon>
        <taxon>Peniculida</taxon>
        <taxon>Parameciidae</taxon>
        <taxon>Paramecium</taxon>
    </lineage>
</organism>
<proteinExistence type="predicted"/>
<evidence type="ECO:0000313" key="2">
    <source>
        <dbReference type="EMBL" id="CAD8076755.1"/>
    </source>
</evidence>
<gene>
    <name evidence="2" type="ORF">PPRIM_AZ9-3.1.T0570040</name>
</gene>
<protein>
    <submittedName>
        <fullName evidence="2">Uncharacterized protein</fullName>
    </submittedName>
</protein>
<accession>A0A8S1MGU9</accession>
<evidence type="ECO:0000313" key="3">
    <source>
        <dbReference type="Proteomes" id="UP000688137"/>
    </source>
</evidence>